<proteinExistence type="predicted"/>
<dbReference type="EMBL" id="JANPWB010000009">
    <property type="protein sequence ID" value="KAJ1151665.1"/>
    <property type="molecule type" value="Genomic_DNA"/>
</dbReference>
<reference evidence="2" key="1">
    <citation type="journal article" date="2022" name="bioRxiv">
        <title>Sequencing and chromosome-scale assembly of the giantPleurodeles waltlgenome.</title>
        <authorList>
            <person name="Brown T."/>
            <person name="Elewa A."/>
            <person name="Iarovenko S."/>
            <person name="Subramanian E."/>
            <person name="Araus A.J."/>
            <person name="Petzold A."/>
            <person name="Susuki M."/>
            <person name="Suzuki K.-i.T."/>
            <person name="Hayashi T."/>
            <person name="Toyoda A."/>
            <person name="Oliveira C."/>
            <person name="Osipova E."/>
            <person name="Leigh N.D."/>
            <person name="Simon A."/>
            <person name="Yun M.H."/>
        </authorList>
    </citation>
    <scope>NUCLEOTIDE SEQUENCE</scope>
    <source>
        <strain evidence="2">20211129_DDA</strain>
        <tissue evidence="2">Liver</tissue>
    </source>
</reference>
<feature type="region of interest" description="Disordered" evidence="1">
    <location>
        <begin position="1"/>
        <end position="50"/>
    </location>
</feature>
<organism evidence="2 3">
    <name type="scientific">Pleurodeles waltl</name>
    <name type="common">Iberian ribbed newt</name>
    <dbReference type="NCBI Taxonomy" id="8319"/>
    <lineage>
        <taxon>Eukaryota</taxon>
        <taxon>Metazoa</taxon>
        <taxon>Chordata</taxon>
        <taxon>Craniata</taxon>
        <taxon>Vertebrata</taxon>
        <taxon>Euteleostomi</taxon>
        <taxon>Amphibia</taxon>
        <taxon>Batrachia</taxon>
        <taxon>Caudata</taxon>
        <taxon>Salamandroidea</taxon>
        <taxon>Salamandridae</taxon>
        <taxon>Pleurodelinae</taxon>
        <taxon>Pleurodeles</taxon>
    </lineage>
</organism>
<comment type="caution">
    <text evidence="2">The sequence shown here is derived from an EMBL/GenBank/DDBJ whole genome shotgun (WGS) entry which is preliminary data.</text>
</comment>
<sequence length="103" mass="12884">MVSERRQEKEDFEGRRHVQAERQQTQQEMEEFEGRRRVLTERQQMRTKPWRPVEKTLRRKTADRRTLPTAEREDTQWPATFWEERGPYRYEVRSQRDMGRRGF</sequence>
<evidence type="ECO:0000313" key="3">
    <source>
        <dbReference type="Proteomes" id="UP001066276"/>
    </source>
</evidence>
<feature type="compositionally biased region" description="Basic and acidic residues" evidence="1">
    <location>
        <begin position="32"/>
        <end position="44"/>
    </location>
</feature>
<feature type="compositionally biased region" description="Basic and acidic residues" evidence="1">
    <location>
        <begin position="1"/>
        <end position="20"/>
    </location>
</feature>
<gene>
    <name evidence="2" type="ORF">NDU88_004445</name>
</gene>
<keyword evidence="3" id="KW-1185">Reference proteome</keyword>
<name>A0AAV7RIA0_PLEWA</name>
<protein>
    <submittedName>
        <fullName evidence="2">Uncharacterized protein</fullName>
    </submittedName>
</protein>
<dbReference type="Proteomes" id="UP001066276">
    <property type="component" value="Chromosome 5"/>
</dbReference>
<accession>A0AAV7RIA0</accession>
<evidence type="ECO:0000256" key="1">
    <source>
        <dbReference type="SAM" id="MobiDB-lite"/>
    </source>
</evidence>
<dbReference type="AlphaFoldDB" id="A0AAV7RIA0"/>
<evidence type="ECO:0000313" key="2">
    <source>
        <dbReference type="EMBL" id="KAJ1151665.1"/>
    </source>
</evidence>